<dbReference type="AlphaFoldDB" id="A0AAV2GKU1"/>
<reference evidence="1 2" key="1">
    <citation type="submission" date="2024-04" db="EMBL/GenBank/DDBJ databases">
        <authorList>
            <person name="Fracassetti M."/>
        </authorList>
    </citation>
    <scope>NUCLEOTIDE SEQUENCE [LARGE SCALE GENOMIC DNA]</scope>
</reference>
<protein>
    <submittedName>
        <fullName evidence="1">Uncharacterized protein</fullName>
    </submittedName>
</protein>
<evidence type="ECO:0000313" key="2">
    <source>
        <dbReference type="Proteomes" id="UP001497516"/>
    </source>
</evidence>
<gene>
    <name evidence="1" type="ORF">LTRI10_LOCUS50424</name>
</gene>
<accession>A0AAV2GKU1</accession>
<name>A0AAV2GKU1_9ROSI</name>
<evidence type="ECO:0000313" key="1">
    <source>
        <dbReference type="EMBL" id="CAL1411047.1"/>
    </source>
</evidence>
<dbReference type="EMBL" id="OZ034822">
    <property type="protein sequence ID" value="CAL1411047.1"/>
    <property type="molecule type" value="Genomic_DNA"/>
</dbReference>
<dbReference type="Proteomes" id="UP001497516">
    <property type="component" value="Chromosome 9"/>
</dbReference>
<organism evidence="1 2">
    <name type="scientific">Linum trigynum</name>
    <dbReference type="NCBI Taxonomy" id="586398"/>
    <lineage>
        <taxon>Eukaryota</taxon>
        <taxon>Viridiplantae</taxon>
        <taxon>Streptophyta</taxon>
        <taxon>Embryophyta</taxon>
        <taxon>Tracheophyta</taxon>
        <taxon>Spermatophyta</taxon>
        <taxon>Magnoliopsida</taxon>
        <taxon>eudicotyledons</taxon>
        <taxon>Gunneridae</taxon>
        <taxon>Pentapetalae</taxon>
        <taxon>rosids</taxon>
        <taxon>fabids</taxon>
        <taxon>Malpighiales</taxon>
        <taxon>Linaceae</taxon>
        <taxon>Linum</taxon>
    </lineage>
</organism>
<keyword evidence="2" id="KW-1185">Reference proteome</keyword>
<sequence length="73" mass="7774">MLPTFSTGTISLNTLCPGHPGHFVASGCATVDADAASYSGASPPVSIPCFASGRWEEDEKNRKKTDELWCGWI</sequence>
<proteinExistence type="predicted"/>